<name>A0A495AC73_9MICC</name>
<dbReference type="EMBL" id="PNJG02000001">
    <property type="protein sequence ID" value="RKQ37184.1"/>
    <property type="molecule type" value="Genomic_DNA"/>
</dbReference>
<evidence type="ECO:0000256" key="3">
    <source>
        <dbReference type="RuleBase" id="RU000363"/>
    </source>
</evidence>
<dbReference type="InterPro" id="IPR057326">
    <property type="entry name" value="KR_dom"/>
</dbReference>
<keyword evidence="6" id="KW-1185">Reference proteome</keyword>
<dbReference type="PRINTS" id="PR00080">
    <property type="entry name" value="SDRFAMILY"/>
</dbReference>
<dbReference type="SMART" id="SM00822">
    <property type="entry name" value="PKS_KR"/>
    <property type="match status" value="1"/>
</dbReference>
<dbReference type="PANTHER" id="PTHR44196">
    <property type="entry name" value="DEHYDROGENASE/REDUCTASE SDR FAMILY MEMBER 7B"/>
    <property type="match status" value="1"/>
</dbReference>
<evidence type="ECO:0000259" key="4">
    <source>
        <dbReference type="SMART" id="SM00822"/>
    </source>
</evidence>
<dbReference type="OrthoDB" id="4523082at2"/>
<reference evidence="5 6" key="1">
    <citation type="submission" date="2018-10" db="EMBL/GenBank/DDBJ databases">
        <title>Kocuria tytouropygialis sp. nov., isolated from the uropygial gland of an American barn owl (Tyto furcata).</title>
        <authorList>
            <person name="Braun M.S."/>
            <person name="Wang E."/>
            <person name="Zimmermann S."/>
            <person name="Wagner H."/>
            <person name="Wink M."/>
        </authorList>
    </citation>
    <scope>NUCLEOTIDE SEQUENCE [LARGE SCALE GENOMIC DNA]</scope>
    <source>
        <strain evidence="5 6">442</strain>
    </source>
</reference>
<keyword evidence="2" id="KW-0560">Oxidoreductase</keyword>
<dbReference type="Gene3D" id="3.40.50.720">
    <property type="entry name" value="NAD(P)-binding Rossmann-like Domain"/>
    <property type="match status" value="1"/>
</dbReference>
<evidence type="ECO:0000313" key="6">
    <source>
        <dbReference type="Proteomes" id="UP000249516"/>
    </source>
</evidence>
<sequence length="273" mass="28828">MGPFRFGSGCAVVTGAASGIGRATAADLAARGNDLALIDRDEAGLAAVRAELSREHPGLHVTTHRVDLSRTEDFADLAAAVVAEHPRVSLLMNIAGVALSGSVDEISMADLDWVLAVNLRAPIALSKAFLPHLREHDGAHIVNVSSLFGLVAPAGQSAYAASKFGIRGFTLALQSELIPQGIGVTVVHPGGIATNIARNARTGSLLDEDEAARRRADFGRFLKLPPEKAAAQILTAVARRRERVVITQQAVLIDVVARVLPVKQREFLARHAS</sequence>
<dbReference type="InterPro" id="IPR036291">
    <property type="entry name" value="NAD(P)-bd_dom_sf"/>
</dbReference>
<dbReference type="PANTHER" id="PTHR44196:SF1">
    <property type="entry name" value="DEHYDROGENASE_REDUCTASE SDR FAMILY MEMBER 7B"/>
    <property type="match status" value="1"/>
</dbReference>
<dbReference type="AlphaFoldDB" id="A0A495AC73"/>
<dbReference type="GO" id="GO:0016491">
    <property type="term" value="F:oxidoreductase activity"/>
    <property type="evidence" value="ECO:0007669"/>
    <property type="project" value="UniProtKB-KW"/>
</dbReference>
<dbReference type="InterPro" id="IPR002347">
    <property type="entry name" value="SDR_fam"/>
</dbReference>
<dbReference type="PRINTS" id="PR00081">
    <property type="entry name" value="GDHRDH"/>
</dbReference>
<proteinExistence type="inferred from homology"/>
<accession>A0A495AC73</accession>
<protein>
    <submittedName>
        <fullName evidence="5">SDR family oxidoreductase</fullName>
    </submittedName>
</protein>
<evidence type="ECO:0000256" key="1">
    <source>
        <dbReference type="ARBA" id="ARBA00006484"/>
    </source>
</evidence>
<organism evidence="5 6">
    <name type="scientific">Kocuria tytonis</name>
    <dbReference type="NCBI Taxonomy" id="2054280"/>
    <lineage>
        <taxon>Bacteria</taxon>
        <taxon>Bacillati</taxon>
        <taxon>Actinomycetota</taxon>
        <taxon>Actinomycetes</taxon>
        <taxon>Micrococcales</taxon>
        <taxon>Micrococcaceae</taxon>
        <taxon>Kocuria</taxon>
    </lineage>
</organism>
<dbReference type="PROSITE" id="PS00061">
    <property type="entry name" value="ADH_SHORT"/>
    <property type="match status" value="1"/>
</dbReference>
<dbReference type="CDD" id="cd05233">
    <property type="entry name" value="SDR_c"/>
    <property type="match status" value="1"/>
</dbReference>
<evidence type="ECO:0000313" key="5">
    <source>
        <dbReference type="EMBL" id="RKQ37184.1"/>
    </source>
</evidence>
<gene>
    <name evidence="5" type="ORF">C1C97_003645</name>
</gene>
<evidence type="ECO:0000256" key="2">
    <source>
        <dbReference type="ARBA" id="ARBA00023002"/>
    </source>
</evidence>
<dbReference type="SUPFAM" id="SSF51735">
    <property type="entry name" value="NAD(P)-binding Rossmann-fold domains"/>
    <property type="match status" value="1"/>
</dbReference>
<dbReference type="Proteomes" id="UP000249516">
    <property type="component" value="Unassembled WGS sequence"/>
</dbReference>
<dbReference type="InterPro" id="IPR020904">
    <property type="entry name" value="Sc_DH/Rdtase_CS"/>
</dbReference>
<comment type="caution">
    <text evidence="5">The sequence shown here is derived from an EMBL/GenBank/DDBJ whole genome shotgun (WGS) entry which is preliminary data.</text>
</comment>
<comment type="similarity">
    <text evidence="1 3">Belongs to the short-chain dehydrogenases/reductases (SDR) family.</text>
</comment>
<dbReference type="Pfam" id="PF00106">
    <property type="entry name" value="adh_short"/>
    <property type="match status" value="1"/>
</dbReference>
<dbReference type="GO" id="GO:0016020">
    <property type="term" value="C:membrane"/>
    <property type="evidence" value="ECO:0007669"/>
    <property type="project" value="TreeGrafter"/>
</dbReference>
<feature type="domain" description="Ketoreductase" evidence="4">
    <location>
        <begin position="9"/>
        <end position="195"/>
    </location>
</feature>